<dbReference type="Gene3D" id="3.40.50.12780">
    <property type="entry name" value="N-terminal domain of ligase-like"/>
    <property type="match status" value="1"/>
</dbReference>
<dbReference type="Pfam" id="PF00501">
    <property type="entry name" value="AMP-binding"/>
    <property type="match status" value="1"/>
</dbReference>
<keyword evidence="1" id="KW-0547">Nucleotide-binding</keyword>
<protein>
    <submittedName>
        <fullName evidence="4">AMP-binding protein</fullName>
    </submittedName>
</protein>
<evidence type="ECO:0000256" key="1">
    <source>
        <dbReference type="ARBA" id="ARBA00022741"/>
    </source>
</evidence>
<name>A0ABU2LGU9_9ACTN</name>
<sequence length="137" mass="15490">MLFGEYQSRLDRSGGSEDAVLAEVREDLLGGRFVSAMTGSAPISAEMKAWVERLLDMHLLEGYGSTEAGSVFVDGRIQRPPVIDYKLVDVPDLGYFRTDQPHPRGELLVKSEQMFPGYYKRPEITAEMFDEDGYYRT</sequence>
<evidence type="ECO:0000313" key="5">
    <source>
        <dbReference type="Proteomes" id="UP001183388"/>
    </source>
</evidence>
<comment type="caution">
    <text evidence="4">The sequence shown here is derived from an EMBL/GenBank/DDBJ whole genome shotgun (WGS) entry which is preliminary data.</text>
</comment>
<keyword evidence="2" id="KW-0067">ATP-binding</keyword>
<reference evidence="5" key="1">
    <citation type="submission" date="2023-07" db="EMBL/GenBank/DDBJ databases">
        <title>30 novel species of actinomycetes from the DSMZ collection.</title>
        <authorList>
            <person name="Nouioui I."/>
        </authorList>
    </citation>
    <scope>NUCLEOTIDE SEQUENCE [LARGE SCALE GENOMIC DNA]</scope>
    <source>
        <strain evidence="5">DSM 44917</strain>
    </source>
</reference>
<evidence type="ECO:0000256" key="2">
    <source>
        <dbReference type="ARBA" id="ARBA00022840"/>
    </source>
</evidence>
<evidence type="ECO:0000313" key="4">
    <source>
        <dbReference type="EMBL" id="MDT0310695.1"/>
    </source>
</evidence>
<dbReference type="InterPro" id="IPR000873">
    <property type="entry name" value="AMP-dep_synth/lig_dom"/>
</dbReference>
<dbReference type="InterPro" id="IPR042099">
    <property type="entry name" value="ANL_N_sf"/>
</dbReference>
<feature type="non-terminal residue" evidence="4">
    <location>
        <position position="137"/>
    </location>
</feature>
<gene>
    <name evidence="4" type="ORF">RM780_27690</name>
</gene>
<dbReference type="PANTHER" id="PTHR43272">
    <property type="entry name" value="LONG-CHAIN-FATTY-ACID--COA LIGASE"/>
    <property type="match status" value="1"/>
</dbReference>
<feature type="domain" description="AMP-dependent synthetase/ligase" evidence="3">
    <location>
        <begin position="26"/>
        <end position="119"/>
    </location>
</feature>
<organism evidence="4 5">
    <name type="scientific">Streptomyces boetiae</name>
    <dbReference type="NCBI Taxonomy" id="3075541"/>
    <lineage>
        <taxon>Bacteria</taxon>
        <taxon>Bacillati</taxon>
        <taxon>Actinomycetota</taxon>
        <taxon>Actinomycetes</taxon>
        <taxon>Kitasatosporales</taxon>
        <taxon>Streptomycetaceae</taxon>
        <taxon>Streptomyces</taxon>
    </lineage>
</organism>
<dbReference type="RefSeq" id="WP_311633646.1">
    <property type="nucleotide sequence ID" value="NZ_JAVREN010000126.1"/>
</dbReference>
<accession>A0ABU2LGU9</accession>
<evidence type="ECO:0000259" key="3">
    <source>
        <dbReference type="Pfam" id="PF00501"/>
    </source>
</evidence>
<dbReference type="EMBL" id="JAVREN010000126">
    <property type="protein sequence ID" value="MDT0310695.1"/>
    <property type="molecule type" value="Genomic_DNA"/>
</dbReference>
<dbReference type="SUPFAM" id="SSF56801">
    <property type="entry name" value="Acetyl-CoA synthetase-like"/>
    <property type="match status" value="1"/>
</dbReference>
<keyword evidence="5" id="KW-1185">Reference proteome</keyword>
<dbReference type="PANTHER" id="PTHR43272:SF33">
    <property type="entry name" value="AMP-BINDING DOMAIN-CONTAINING PROTEIN-RELATED"/>
    <property type="match status" value="1"/>
</dbReference>
<dbReference type="Proteomes" id="UP001183388">
    <property type="component" value="Unassembled WGS sequence"/>
</dbReference>
<proteinExistence type="predicted"/>